<dbReference type="EMBL" id="PGCI01000193">
    <property type="protein sequence ID" value="PLW34642.1"/>
    <property type="molecule type" value="Genomic_DNA"/>
</dbReference>
<organism evidence="1 2">
    <name type="scientific">Puccinia coronata f. sp. avenae</name>
    <dbReference type="NCBI Taxonomy" id="200324"/>
    <lineage>
        <taxon>Eukaryota</taxon>
        <taxon>Fungi</taxon>
        <taxon>Dikarya</taxon>
        <taxon>Basidiomycota</taxon>
        <taxon>Pucciniomycotina</taxon>
        <taxon>Pucciniomycetes</taxon>
        <taxon>Pucciniales</taxon>
        <taxon>Pucciniaceae</taxon>
        <taxon>Puccinia</taxon>
    </lineage>
</organism>
<reference evidence="1 2" key="1">
    <citation type="submission" date="2017-11" db="EMBL/GenBank/DDBJ databases">
        <title>De novo assembly and phasing of dikaryotic genomes from two isolates of Puccinia coronata f. sp. avenae, the causal agent of oat crown rust.</title>
        <authorList>
            <person name="Miller M.E."/>
            <person name="Zhang Y."/>
            <person name="Omidvar V."/>
            <person name="Sperschneider J."/>
            <person name="Schwessinger B."/>
            <person name="Raley C."/>
            <person name="Palmer J.M."/>
            <person name="Garnica D."/>
            <person name="Upadhyaya N."/>
            <person name="Rathjen J."/>
            <person name="Taylor J.M."/>
            <person name="Park R.F."/>
            <person name="Dodds P.N."/>
            <person name="Hirsch C.D."/>
            <person name="Kianian S.F."/>
            <person name="Figueroa M."/>
        </authorList>
    </citation>
    <scope>NUCLEOTIDE SEQUENCE [LARGE SCALE GENOMIC DNA]</scope>
    <source>
        <strain evidence="1">12SD80</strain>
    </source>
</reference>
<gene>
    <name evidence="1" type="ORF">PCASD_12001</name>
</gene>
<sequence length="73" mass="7768">MGWTLERSPLNALSALCRLRVAWPNGRPWAAQPSPLAAAGSLGRAVFEFFLQKAAQTRQGLGGPMGALPICHP</sequence>
<dbReference type="AlphaFoldDB" id="A0A2N5UA86"/>
<name>A0A2N5UA86_9BASI</name>
<evidence type="ECO:0000313" key="1">
    <source>
        <dbReference type="EMBL" id="PLW34642.1"/>
    </source>
</evidence>
<protein>
    <submittedName>
        <fullName evidence="1">Uncharacterized protein</fullName>
    </submittedName>
</protein>
<comment type="caution">
    <text evidence="1">The sequence shown here is derived from an EMBL/GenBank/DDBJ whole genome shotgun (WGS) entry which is preliminary data.</text>
</comment>
<dbReference type="Proteomes" id="UP000235392">
    <property type="component" value="Unassembled WGS sequence"/>
</dbReference>
<proteinExistence type="predicted"/>
<evidence type="ECO:0000313" key="2">
    <source>
        <dbReference type="Proteomes" id="UP000235392"/>
    </source>
</evidence>
<accession>A0A2N5UA86</accession>